<feature type="transmembrane region" description="Helical" evidence="12">
    <location>
        <begin position="1046"/>
        <end position="1070"/>
    </location>
</feature>
<keyword evidence="6" id="KW-0256">Endoplasmic reticulum</keyword>
<keyword evidence="3" id="KW-0444">Lipid biosynthesis</keyword>
<keyword evidence="4" id="KW-0808">Transferase</keyword>
<feature type="transmembrane region" description="Helical" evidence="12">
    <location>
        <begin position="471"/>
        <end position="492"/>
    </location>
</feature>
<evidence type="ECO:0000313" key="14">
    <source>
        <dbReference type="Proteomes" id="UP000673552"/>
    </source>
</evidence>
<organism evidence="13 14">
    <name type="scientific">Leishmania martiniquensis</name>
    <dbReference type="NCBI Taxonomy" id="1580590"/>
    <lineage>
        <taxon>Eukaryota</taxon>
        <taxon>Discoba</taxon>
        <taxon>Euglenozoa</taxon>
        <taxon>Kinetoplastea</taxon>
        <taxon>Metakinetoplastina</taxon>
        <taxon>Trypanosomatida</taxon>
        <taxon>Trypanosomatidae</taxon>
        <taxon>Leishmaniinae</taxon>
        <taxon>Leishmania</taxon>
    </lineage>
</organism>
<feature type="region of interest" description="Disordered" evidence="11">
    <location>
        <begin position="853"/>
        <end position="882"/>
    </location>
</feature>
<feature type="region of interest" description="Disordered" evidence="11">
    <location>
        <begin position="1123"/>
        <end position="1142"/>
    </location>
</feature>
<sequence length="1629" mass="178278">MPSKSNACDTSPPRVPTEERAMRPSHLTAEATSCSQLLTPPSAITSPQLGNRFTDRTSAHSLHIRRSSTVLESTAQMSRSGGASSACHPFDSGLDGDTAALFEVLNFSTVSLLTVWVVDCAAGLFSLVLSDVYVNQYPEFPLIFFLALGSHLNLLAGVFVYLLGRRKYGPQAYRFYQPFAGGVQFVLLQCFGVACVAASLLLTAAYWLLFEPEAKHSHGFMSTIGVLALFGNILILLSLRSFSYYDPAKASEPRPVTALPSTSAAFLADNGVSAFLQYLRRRPNAESALEVSMLMAQSMLSVVAIHFPGLQEIIFRVNLAITLTCGTLSLLFIGHRRSLGFISFRLCMHRAFDSILLWLSRFMYLAAVIANVLLLADSRAHTVKPSSVLAVQGLSVVSCIALLMFVRTMRYEAIEEMPDVPSSVFELGGVVAVAAAFLLAFLNVSIFFYAQNFPDGLDETVEGTNWTYQEVLLLVSQLAQLLSLLPTPMVYVSGAVMHGDHFRMLSNSRPAETLPVLLLQTLSYLLYVASIISFTLFLSSSTPFIASLEAVMSTLSVFCMTCAVRLFSSIMLRRHTLQAASGGAVKPASSLLVNGRDTFQGPLNLSRAPPRPDAAPSPDTGSPTSEELATTAYIMNGEMIFGYLLCLTNVLLRLLVDISLHHVWGEVELPHVRLIMIANICFIACVPLTHYSGRDKGVQVFHPFSGSGSFVALQVLGWMIYAIFVIIIIFGTLLVSSPNRMPMEWHTLMEDGHVMYTLFGVLELIPVVLITVSIVIEARYTMATALQQRLAKESFLELRRFMREKLADKSDEEKAVAQLAFQTLMTAALHSFDIPCTDNLLSIYNEPAIARRTEKSARAPSQVSTGTNDETGAGGGDESGERLDWTCAGEDLNTQRQRHEGVRLIVTLLCCASAAFFVVAAFMAKIVILSLGFAVTAMIICTISCVGAHAGYGAVLHRHSSLYAAFMPFRGGPAFVIRQLAGWCCYAGALLVTLTTTIESVEVSATAMVIAALLSVASQVFIFTSVPLFSYRRGEATILEVNGEGIVALLTFSAAIAFGRVYTPVVAFFGRDAQHYLHYSDESSVSRRTRVPFVLAVMSLSMSVPCTLIALSRTKRQWERAMNTGVASEGQSAQDQRPPDRRRRRSMWAAGVSNLMEVLVILFATVTPLSIGFLVYYFFTQYTPRLVQVIEAYLPICFALTALTLALSVVPYVTNVGVPPFVVAVRVTAVAWALYGLPLIAGSVLFLPSLLVPRHSTLFLACGTVAMCIGGSLAQVRLAMRLSVYAMIGYLTYQMCVQLMDAGLSLAMVRALGVHVLDCALLGAWLWYIPLYAGKPSYTGLQRSMRFTEFARSFLFADAVKYFDFRVIVDDPAVQMRDDTSQYLFSFHPHGVFPGTALFAPLTAEWARKIGVNAKSYVSTHIASVVFNLPLLRDFNLRLGALSVSRRSVEASLARGNSVLIVTGGQAEMLHTEVSARRLTLITQHTGFVRLAIASRVPLVPLLCFGENNVLGLLQFPRMQRVSLKLLGFPVPMIPFGRFGLPVPFRTPLTLVVGPPLTIPKDADENNPDDVRRVSEAYFQSLKELFYRHRAEAGYAGMELVLVNEKEEVRRRKQAREAAAAVAPKEKAA</sequence>
<evidence type="ECO:0000256" key="8">
    <source>
        <dbReference type="ARBA" id="ARBA00023098"/>
    </source>
</evidence>
<feature type="transmembrane region" description="Helical" evidence="12">
    <location>
        <begin position="1221"/>
        <end position="1246"/>
    </location>
</feature>
<dbReference type="GeneID" id="92513559"/>
<feature type="transmembrane region" description="Helical" evidence="12">
    <location>
        <begin position="1312"/>
        <end position="1333"/>
    </location>
</feature>
<dbReference type="Pfam" id="PF03982">
    <property type="entry name" value="DAGAT"/>
    <property type="match status" value="1"/>
</dbReference>
<dbReference type="EMBL" id="JAFEUZ010000027">
    <property type="protein sequence ID" value="KAG5475392.1"/>
    <property type="molecule type" value="Genomic_DNA"/>
</dbReference>
<feature type="region of interest" description="Disordered" evidence="11">
    <location>
        <begin position="604"/>
        <end position="625"/>
    </location>
</feature>
<comment type="subcellular location">
    <subcellularLocation>
        <location evidence="1">Endoplasmic reticulum membrane</location>
        <topology evidence="1">Multi-pass membrane protein</topology>
    </subcellularLocation>
</comment>
<comment type="similarity">
    <text evidence="2">Belongs to the diacylglycerol acyltransferase family.</text>
</comment>
<reference evidence="14" key="2">
    <citation type="journal article" date="2021" name="Sci. Data">
        <title>Chromosome-scale genome sequencing, assembly and annotation of six genomes from subfamily Leishmaniinae.</title>
        <authorList>
            <person name="Almutairi H."/>
            <person name="Urbaniak M.D."/>
            <person name="Bates M.D."/>
            <person name="Jariyapan N."/>
            <person name="Kwakye-Nuako G."/>
            <person name="Thomaz Soccol V."/>
            <person name="Al-Salem W.S."/>
            <person name="Dillon R.J."/>
            <person name="Bates P.A."/>
            <person name="Gatherer D."/>
        </authorList>
    </citation>
    <scope>NUCLEOTIDE SEQUENCE [LARGE SCALE GENOMIC DNA]</scope>
</reference>
<feature type="transmembrane region" description="Helical" evidence="12">
    <location>
        <begin position="313"/>
        <end position="334"/>
    </location>
</feature>
<gene>
    <name evidence="13" type="ORF">LSCM1_03505</name>
</gene>
<feature type="transmembrane region" description="Helical" evidence="12">
    <location>
        <begin position="355"/>
        <end position="376"/>
    </location>
</feature>
<proteinExistence type="inferred from homology"/>
<evidence type="ECO:0000256" key="5">
    <source>
        <dbReference type="ARBA" id="ARBA00022692"/>
    </source>
</evidence>
<dbReference type="GO" id="GO:0008374">
    <property type="term" value="F:O-acyltransferase activity"/>
    <property type="evidence" value="ECO:0007669"/>
    <property type="project" value="InterPro"/>
</dbReference>
<comment type="caution">
    <text evidence="13">The sequence shown here is derived from an EMBL/GenBank/DDBJ whole genome shotgun (WGS) entry which is preliminary data.</text>
</comment>
<feature type="transmembrane region" description="Helical" evidence="12">
    <location>
        <begin position="142"/>
        <end position="164"/>
    </location>
</feature>
<feature type="transmembrane region" description="Helical" evidence="12">
    <location>
        <begin position="544"/>
        <end position="567"/>
    </location>
</feature>
<feature type="transmembrane region" description="Helical" evidence="12">
    <location>
        <begin position="1192"/>
        <end position="1214"/>
    </location>
</feature>
<dbReference type="PANTHER" id="PTHR12317">
    <property type="entry name" value="DIACYLGLYCEROL O-ACYLTRANSFERASE"/>
    <property type="match status" value="1"/>
</dbReference>
<keyword evidence="8" id="KW-0443">Lipid metabolism</keyword>
<evidence type="ECO:0000256" key="11">
    <source>
        <dbReference type="SAM" id="MobiDB-lite"/>
    </source>
</evidence>
<evidence type="ECO:0000256" key="12">
    <source>
        <dbReference type="SAM" id="Phobius"/>
    </source>
</evidence>
<dbReference type="InterPro" id="IPR007130">
    <property type="entry name" value="DAGAT"/>
</dbReference>
<keyword evidence="10" id="KW-0012">Acyltransferase</keyword>
<keyword evidence="7 12" id="KW-1133">Transmembrane helix</keyword>
<dbReference type="OrthoDB" id="264532at2759"/>
<feature type="region of interest" description="Disordered" evidence="11">
    <location>
        <begin position="1"/>
        <end position="31"/>
    </location>
</feature>
<dbReference type="Proteomes" id="UP000673552">
    <property type="component" value="Unassembled WGS sequence"/>
</dbReference>
<feature type="compositionally biased region" description="Polar residues" evidence="11">
    <location>
        <begin position="859"/>
        <end position="870"/>
    </location>
</feature>
<feature type="transmembrane region" description="Helical" evidence="12">
    <location>
        <begin position="1004"/>
        <end position="1026"/>
    </location>
</feature>
<dbReference type="GO" id="GO:0006629">
    <property type="term" value="P:lipid metabolic process"/>
    <property type="evidence" value="ECO:0007669"/>
    <property type="project" value="UniProtKB-KW"/>
</dbReference>
<evidence type="ECO:0000256" key="1">
    <source>
        <dbReference type="ARBA" id="ARBA00004477"/>
    </source>
</evidence>
<keyword evidence="14" id="KW-1185">Reference proteome</keyword>
<feature type="transmembrane region" description="Helical" evidence="12">
    <location>
        <begin position="930"/>
        <end position="955"/>
    </location>
</feature>
<feature type="transmembrane region" description="Helical" evidence="12">
    <location>
        <begin position="513"/>
        <end position="538"/>
    </location>
</feature>
<feature type="transmembrane region" description="Helical" evidence="12">
    <location>
        <begin position="1147"/>
        <end position="1180"/>
    </location>
</feature>
<name>A0A836G584_9TRYP</name>
<keyword evidence="9 12" id="KW-0472">Membrane</keyword>
<feature type="transmembrane region" description="Helical" evidence="12">
    <location>
        <begin position="670"/>
        <end position="689"/>
    </location>
</feature>
<dbReference type="GO" id="GO:0005789">
    <property type="term" value="C:endoplasmic reticulum membrane"/>
    <property type="evidence" value="ECO:0007669"/>
    <property type="project" value="UniProtKB-SubCell"/>
</dbReference>
<evidence type="ECO:0000256" key="10">
    <source>
        <dbReference type="ARBA" id="ARBA00023315"/>
    </source>
</evidence>
<evidence type="ECO:0000256" key="9">
    <source>
        <dbReference type="ARBA" id="ARBA00023136"/>
    </source>
</evidence>
<keyword evidence="5 12" id="KW-0812">Transmembrane</keyword>
<feature type="transmembrane region" description="Helical" evidence="12">
    <location>
        <begin position="288"/>
        <end position="307"/>
    </location>
</feature>
<evidence type="ECO:0000256" key="3">
    <source>
        <dbReference type="ARBA" id="ARBA00022516"/>
    </source>
</evidence>
<evidence type="ECO:0000256" key="7">
    <source>
        <dbReference type="ARBA" id="ARBA00022989"/>
    </source>
</evidence>
<dbReference type="RefSeq" id="XP_067177657.1">
    <property type="nucleotide sequence ID" value="XM_067321047.1"/>
</dbReference>
<dbReference type="PANTHER" id="PTHR12317:SF34">
    <property type="entry name" value="ACYLTRANSFERASE"/>
    <property type="match status" value="1"/>
</dbReference>
<evidence type="ECO:0000256" key="4">
    <source>
        <dbReference type="ARBA" id="ARBA00022679"/>
    </source>
</evidence>
<protein>
    <recommendedName>
        <fullName evidence="15">Diacylglycerol acyltransferase</fullName>
    </recommendedName>
</protein>
<evidence type="ECO:0008006" key="15">
    <source>
        <dbReference type="Google" id="ProtNLM"/>
    </source>
</evidence>
<feature type="transmembrane region" description="Helical" evidence="12">
    <location>
        <begin position="220"/>
        <end position="239"/>
    </location>
</feature>
<feature type="transmembrane region" description="Helical" evidence="12">
    <location>
        <begin position="388"/>
        <end position="406"/>
    </location>
</feature>
<feature type="transmembrane region" description="Helical" evidence="12">
    <location>
        <begin position="975"/>
        <end position="998"/>
    </location>
</feature>
<evidence type="ECO:0000313" key="13">
    <source>
        <dbReference type="EMBL" id="KAG5475392.1"/>
    </source>
</evidence>
<feature type="transmembrane region" description="Helical" evidence="12">
    <location>
        <begin position="1258"/>
        <end position="1275"/>
    </location>
</feature>
<feature type="transmembrane region" description="Helical" evidence="12">
    <location>
        <begin position="754"/>
        <end position="776"/>
    </location>
</feature>
<feature type="transmembrane region" description="Helical" evidence="12">
    <location>
        <begin position="1282"/>
        <end position="1300"/>
    </location>
</feature>
<feature type="transmembrane region" description="Helical" evidence="12">
    <location>
        <begin position="427"/>
        <end position="451"/>
    </location>
</feature>
<feature type="transmembrane region" description="Helical" evidence="12">
    <location>
        <begin position="110"/>
        <end position="130"/>
    </location>
</feature>
<accession>A0A836G584</accession>
<feature type="transmembrane region" description="Helical" evidence="12">
    <location>
        <begin position="710"/>
        <end position="734"/>
    </location>
</feature>
<feature type="transmembrane region" description="Helical" evidence="12">
    <location>
        <begin position="185"/>
        <end position="208"/>
    </location>
</feature>
<evidence type="ECO:0000256" key="2">
    <source>
        <dbReference type="ARBA" id="ARBA00005420"/>
    </source>
</evidence>
<evidence type="ECO:0000256" key="6">
    <source>
        <dbReference type="ARBA" id="ARBA00022824"/>
    </source>
</evidence>
<feature type="transmembrane region" description="Helical" evidence="12">
    <location>
        <begin position="640"/>
        <end position="664"/>
    </location>
</feature>
<dbReference type="SUPFAM" id="SSF69593">
    <property type="entry name" value="Glycerol-3-phosphate (1)-acyltransferase"/>
    <property type="match status" value="1"/>
</dbReference>
<dbReference type="KEGG" id="lmat:92513559"/>
<reference evidence="14" key="1">
    <citation type="journal article" date="2021" name="Microbiol. Resour. Announc.">
        <title>LGAAP: Leishmaniinae Genome Assembly and Annotation Pipeline.</title>
        <authorList>
            <person name="Almutairi H."/>
            <person name="Urbaniak M.D."/>
            <person name="Bates M.D."/>
            <person name="Jariyapan N."/>
            <person name="Kwakye-Nuako G."/>
            <person name="Thomaz-Soccol V."/>
            <person name="Al-Salem W.S."/>
            <person name="Dillon R.J."/>
            <person name="Bates P.A."/>
            <person name="Gatherer D."/>
        </authorList>
    </citation>
    <scope>NUCLEOTIDE SEQUENCE [LARGE SCALE GENOMIC DNA]</scope>
</reference>
<feature type="transmembrane region" description="Helical" evidence="12">
    <location>
        <begin position="904"/>
        <end position="924"/>
    </location>
</feature>
<dbReference type="CDD" id="cd07987">
    <property type="entry name" value="LPLAT_MGAT-like"/>
    <property type="match status" value="1"/>
</dbReference>